<dbReference type="EMBL" id="BMES01000001">
    <property type="protein sequence ID" value="GGH12629.1"/>
    <property type="molecule type" value="Genomic_DNA"/>
</dbReference>
<sequence length="101" mass="10656">MKKVISLVLLTVAVASQARADTRDNAAYNFAALLAYGAVCDQVTGPVSSDVIVRESLMAKAAGINLDNPADKALVMTHVDKLGAFLKSDRGACSAMRNLFK</sequence>
<reference evidence="2" key="1">
    <citation type="journal article" date="2014" name="Int. J. Syst. Evol. Microbiol.">
        <title>Complete genome sequence of Corynebacterium casei LMG S-19264T (=DSM 44701T), isolated from a smear-ripened cheese.</title>
        <authorList>
            <consortium name="US DOE Joint Genome Institute (JGI-PGF)"/>
            <person name="Walter F."/>
            <person name="Albersmeier A."/>
            <person name="Kalinowski J."/>
            <person name="Ruckert C."/>
        </authorList>
    </citation>
    <scope>NUCLEOTIDE SEQUENCE</scope>
    <source>
        <strain evidence="2">CGMCC 1.12214</strain>
    </source>
</reference>
<gene>
    <name evidence="2" type="ORF">GCM10007036_10630</name>
</gene>
<name>A0A917I599_9HYPH</name>
<dbReference type="RefSeq" id="WP_188516642.1">
    <property type="nucleotide sequence ID" value="NZ_BMES01000001.1"/>
</dbReference>
<feature type="chain" id="PRO_5037093240" description="Rap1a immunity protein domain-containing protein" evidence="1">
    <location>
        <begin position="21"/>
        <end position="101"/>
    </location>
</feature>
<evidence type="ECO:0000256" key="1">
    <source>
        <dbReference type="SAM" id="SignalP"/>
    </source>
</evidence>
<comment type="caution">
    <text evidence="2">The sequence shown here is derived from an EMBL/GenBank/DDBJ whole genome shotgun (WGS) entry which is preliminary data.</text>
</comment>
<organism evidence="2 3">
    <name type="scientific">Alsobacter metallidurans</name>
    <dbReference type="NCBI Taxonomy" id="340221"/>
    <lineage>
        <taxon>Bacteria</taxon>
        <taxon>Pseudomonadati</taxon>
        <taxon>Pseudomonadota</taxon>
        <taxon>Alphaproteobacteria</taxon>
        <taxon>Hyphomicrobiales</taxon>
        <taxon>Alsobacteraceae</taxon>
        <taxon>Alsobacter</taxon>
    </lineage>
</organism>
<dbReference type="Proteomes" id="UP000603912">
    <property type="component" value="Unassembled WGS sequence"/>
</dbReference>
<keyword evidence="3" id="KW-1185">Reference proteome</keyword>
<accession>A0A917I599</accession>
<evidence type="ECO:0000313" key="3">
    <source>
        <dbReference type="Proteomes" id="UP000603912"/>
    </source>
</evidence>
<protein>
    <recommendedName>
        <fullName evidence="4">Rap1a immunity protein domain-containing protein</fullName>
    </recommendedName>
</protein>
<dbReference type="AlphaFoldDB" id="A0A917I599"/>
<proteinExistence type="predicted"/>
<keyword evidence="1" id="KW-0732">Signal</keyword>
<feature type="signal peptide" evidence="1">
    <location>
        <begin position="1"/>
        <end position="20"/>
    </location>
</feature>
<reference evidence="2" key="2">
    <citation type="submission" date="2020-09" db="EMBL/GenBank/DDBJ databases">
        <authorList>
            <person name="Sun Q."/>
            <person name="Zhou Y."/>
        </authorList>
    </citation>
    <scope>NUCLEOTIDE SEQUENCE</scope>
    <source>
        <strain evidence="2">CGMCC 1.12214</strain>
    </source>
</reference>
<evidence type="ECO:0000313" key="2">
    <source>
        <dbReference type="EMBL" id="GGH12629.1"/>
    </source>
</evidence>
<evidence type="ECO:0008006" key="4">
    <source>
        <dbReference type="Google" id="ProtNLM"/>
    </source>
</evidence>